<feature type="domain" description="Misato Segment II tubulin-like" evidence="4">
    <location>
        <begin position="5"/>
        <end position="115"/>
    </location>
</feature>
<dbReference type="CDD" id="cd06060">
    <property type="entry name" value="misato"/>
    <property type="match status" value="1"/>
</dbReference>
<dbReference type="GO" id="GO:0005739">
    <property type="term" value="C:mitochondrion"/>
    <property type="evidence" value="ECO:0007669"/>
    <property type="project" value="UniProtKB-SubCell"/>
</dbReference>
<dbReference type="KEGG" id="aten:116302313"/>
<protein>
    <submittedName>
        <fullName evidence="7">Protein misato homolog 1-like</fullName>
    </submittedName>
</protein>
<dbReference type="InterPro" id="IPR036525">
    <property type="entry name" value="Tubulin/FtsZ_GTPase_sf"/>
</dbReference>
<dbReference type="InterPro" id="IPR049942">
    <property type="entry name" value="DML1/Misato"/>
</dbReference>
<dbReference type="Proteomes" id="UP000515163">
    <property type="component" value="Unplaced"/>
</dbReference>
<dbReference type="InterPro" id="IPR019605">
    <property type="entry name" value="Misato_II_tubulin-like"/>
</dbReference>
<organism evidence="6 7">
    <name type="scientific">Actinia tenebrosa</name>
    <name type="common">Australian red waratah sea anemone</name>
    <dbReference type="NCBI Taxonomy" id="6105"/>
    <lineage>
        <taxon>Eukaryota</taxon>
        <taxon>Metazoa</taxon>
        <taxon>Cnidaria</taxon>
        <taxon>Anthozoa</taxon>
        <taxon>Hexacorallia</taxon>
        <taxon>Actiniaria</taxon>
        <taxon>Actiniidae</taxon>
        <taxon>Actinia</taxon>
    </lineage>
</organism>
<comment type="subcellular location">
    <subcellularLocation>
        <location evidence="1">Mitochondrion</location>
    </subcellularLocation>
</comment>
<gene>
    <name evidence="7" type="primary">LOC116302313</name>
</gene>
<dbReference type="Pfam" id="PF10644">
    <property type="entry name" value="Misat_Tub_SegII"/>
    <property type="match status" value="1"/>
</dbReference>
<evidence type="ECO:0000256" key="1">
    <source>
        <dbReference type="ARBA" id="ARBA00004173"/>
    </source>
</evidence>
<dbReference type="GeneID" id="116302313"/>
<dbReference type="Pfam" id="PF14881">
    <property type="entry name" value="Tubulin_3"/>
    <property type="match status" value="1"/>
</dbReference>
<feature type="domain" description="DML1/Misato tubulin" evidence="5">
    <location>
        <begin position="149"/>
        <end position="336"/>
    </location>
</feature>
<dbReference type="PANTHER" id="PTHR13391">
    <property type="entry name" value="MITOCHONDRIAL DISTRIBUTION REGULATOR MISATO"/>
    <property type="match status" value="1"/>
</dbReference>
<evidence type="ECO:0000259" key="5">
    <source>
        <dbReference type="Pfam" id="PF14881"/>
    </source>
</evidence>
<dbReference type="SUPFAM" id="SSF52490">
    <property type="entry name" value="Tubulin nucleotide-binding domain-like"/>
    <property type="match status" value="1"/>
</dbReference>
<dbReference type="AlphaFoldDB" id="A0A6P8IM31"/>
<sequence length="563" mass="62903">MAATREVISLQFGHYSNFVGTHLWNIQEASFSYDPSGSKKSDVNHDCFFREGKTIDGDETYTPRLLLFDLKGSLRNLNVEGTLYPSSSKSVEWPGEVTVYQSNIEPKNEFQMDIEEEEMLSNPLTNDKTEAQEHSAICSGRNKVYDLDDHVFVWSDFVGTQYHPKSVNIIKEYMHVAEHFAFDTFGYGQNLYINTDFRDEFENSLHFFVEECDQLQGFQILTDIHNGFAGLSSQVIQDLADEYSPKSIITFGLLPATLPGSTNMKAAHRLLNIALSFDQLSSNSSMLTPLSLAQQGWLQTGNPSVFPYLTYKDYLSYHTSAILAATIDTLSLPYRLSSPLKCHMDDITKCLTFGGRKLTSASTSFPLPIGYDHQLGALLDSAFYSKDSKLLLPLTPNVEQVTNLMSQVSIFRGGSPSIPQNAKVAQPSKKFKSLMDGCQSNLEILNIFSQACNPSGACSNWVSDQACKVEPPFPGIFTPSVSKNGFVQEGFQRDHNCIVEQVSVLSSLGMSKSIGNMLYSITNWAKKVDIKKHNSFIESGLEYETFMNVLVDLESHAHNYENP</sequence>
<dbReference type="OrthoDB" id="271881at2759"/>
<dbReference type="GO" id="GO:0007005">
    <property type="term" value="P:mitochondrion organization"/>
    <property type="evidence" value="ECO:0007669"/>
    <property type="project" value="InterPro"/>
</dbReference>
<accession>A0A6P8IM31</accession>
<evidence type="ECO:0000259" key="4">
    <source>
        <dbReference type="Pfam" id="PF10644"/>
    </source>
</evidence>
<dbReference type="InParanoid" id="A0A6P8IM31"/>
<name>A0A6P8IM31_ACTTE</name>
<keyword evidence="3" id="KW-0496">Mitochondrion</keyword>
<comment type="similarity">
    <text evidence="2">Belongs to the misato family.</text>
</comment>
<dbReference type="RefSeq" id="XP_031567453.1">
    <property type="nucleotide sequence ID" value="XM_031711593.1"/>
</dbReference>
<dbReference type="PANTHER" id="PTHR13391:SF0">
    <property type="entry name" value="PROTEIN MISATO HOMOLOG 1"/>
    <property type="match status" value="1"/>
</dbReference>
<dbReference type="Gene3D" id="3.40.50.1440">
    <property type="entry name" value="Tubulin/FtsZ, GTPase domain"/>
    <property type="match status" value="1"/>
</dbReference>
<reference evidence="7" key="1">
    <citation type="submission" date="2025-08" db="UniProtKB">
        <authorList>
            <consortium name="RefSeq"/>
        </authorList>
    </citation>
    <scope>IDENTIFICATION</scope>
    <source>
        <tissue evidence="7">Tentacle</tissue>
    </source>
</reference>
<dbReference type="FunCoup" id="A0A6P8IM31">
    <property type="interactions" value="1910"/>
</dbReference>
<dbReference type="InterPro" id="IPR029209">
    <property type="entry name" value="DML1/Misato_tubulin"/>
</dbReference>
<proteinExistence type="inferred from homology"/>
<evidence type="ECO:0000313" key="7">
    <source>
        <dbReference type="RefSeq" id="XP_031567453.1"/>
    </source>
</evidence>
<keyword evidence="6" id="KW-1185">Reference proteome</keyword>
<evidence type="ECO:0000313" key="6">
    <source>
        <dbReference type="Proteomes" id="UP000515163"/>
    </source>
</evidence>
<evidence type="ECO:0000256" key="3">
    <source>
        <dbReference type="ARBA" id="ARBA00023128"/>
    </source>
</evidence>
<evidence type="ECO:0000256" key="2">
    <source>
        <dbReference type="ARBA" id="ARBA00008507"/>
    </source>
</evidence>